<gene>
    <name evidence="2" type="ORF">B0H16DRAFT_1452504</name>
</gene>
<protein>
    <submittedName>
        <fullName evidence="2">Uncharacterized protein</fullName>
    </submittedName>
</protein>
<dbReference type="AlphaFoldDB" id="A0AAD7NP85"/>
<evidence type="ECO:0000313" key="2">
    <source>
        <dbReference type="EMBL" id="KAJ7769298.1"/>
    </source>
</evidence>
<name>A0AAD7NP85_9AGAR</name>
<dbReference type="Proteomes" id="UP001215598">
    <property type="component" value="Unassembled WGS sequence"/>
</dbReference>
<evidence type="ECO:0000313" key="3">
    <source>
        <dbReference type="Proteomes" id="UP001215598"/>
    </source>
</evidence>
<accession>A0AAD7NP85</accession>
<proteinExistence type="predicted"/>
<feature type="region of interest" description="Disordered" evidence="1">
    <location>
        <begin position="54"/>
        <end position="77"/>
    </location>
</feature>
<evidence type="ECO:0000256" key="1">
    <source>
        <dbReference type="SAM" id="MobiDB-lite"/>
    </source>
</evidence>
<dbReference type="EMBL" id="JARKIB010000018">
    <property type="protein sequence ID" value="KAJ7769298.1"/>
    <property type="molecule type" value="Genomic_DNA"/>
</dbReference>
<comment type="caution">
    <text evidence="2">The sequence shown here is derived from an EMBL/GenBank/DDBJ whole genome shotgun (WGS) entry which is preliminary data.</text>
</comment>
<keyword evidence="3" id="KW-1185">Reference proteome</keyword>
<reference evidence="2" key="1">
    <citation type="submission" date="2023-03" db="EMBL/GenBank/DDBJ databases">
        <title>Massive genome expansion in bonnet fungi (Mycena s.s.) driven by repeated elements and novel gene families across ecological guilds.</title>
        <authorList>
            <consortium name="Lawrence Berkeley National Laboratory"/>
            <person name="Harder C.B."/>
            <person name="Miyauchi S."/>
            <person name="Viragh M."/>
            <person name="Kuo A."/>
            <person name="Thoen E."/>
            <person name="Andreopoulos B."/>
            <person name="Lu D."/>
            <person name="Skrede I."/>
            <person name="Drula E."/>
            <person name="Henrissat B."/>
            <person name="Morin E."/>
            <person name="Kohler A."/>
            <person name="Barry K."/>
            <person name="LaButti K."/>
            <person name="Morin E."/>
            <person name="Salamov A."/>
            <person name="Lipzen A."/>
            <person name="Mereny Z."/>
            <person name="Hegedus B."/>
            <person name="Baldrian P."/>
            <person name="Stursova M."/>
            <person name="Weitz H."/>
            <person name="Taylor A."/>
            <person name="Grigoriev I.V."/>
            <person name="Nagy L.G."/>
            <person name="Martin F."/>
            <person name="Kauserud H."/>
        </authorList>
    </citation>
    <scope>NUCLEOTIDE SEQUENCE</scope>
    <source>
        <strain evidence="2">CBHHK182m</strain>
    </source>
</reference>
<sequence length="174" mass="18364">MTSVGEHGPSAGVILVHLQYLLPLPNDRDGDLTEPASIARAKGLVPASKVAGVRQKIKKHKHEGSPPPHNSDTDNTLVAPKHSRLTSALNYFKGDVKAILDVVEKGSSLSSGGKFEAMINNAVGARNISDTVIIFDSNNSDDGAGPDPLTAIHTAIAKRAPTLELHTQDRILLG</sequence>
<organism evidence="2 3">
    <name type="scientific">Mycena metata</name>
    <dbReference type="NCBI Taxonomy" id="1033252"/>
    <lineage>
        <taxon>Eukaryota</taxon>
        <taxon>Fungi</taxon>
        <taxon>Dikarya</taxon>
        <taxon>Basidiomycota</taxon>
        <taxon>Agaricomycotina</taxon>
        <taxon>Agaricomycetes</taxon>
        <taxon>Agaricomycetidae</taxon>
        <taxon>Agaricales</taxon>
        <taxon>Marasmiineae</taxon>
        <taxon>Mycenaceae</taxon>
        <taxon>Mycena</taxon>
    </lineage>
</organism>